<dbReference type="EMBL" id="JAINVV010000008">
    <property type="protein sequence ID" value="MBY8824112.1"/>
    <property type="molecule type" value="Genomic_DNA"/>
</dbReference>
<dbReference type="SMART" id="SM00564">
    <property type="entry name" value="PQQ"/>
    <property type="match status" value="6"/>
</dbReference>
<accession>A0ABS7PRY8</accession>
<evidence type="ECO:0000256" key="1">
    <source>
        <dbReference type="ARBA" id="ARBA00001913"/>
    </source>
</evidence>
<dbReference type="InterPro" id="IPR017512">
    <property type="entry name" value="PQQ_MeOH/EtOH_DH"/>
</dbReference>
<feature type="signal peptide" evidence="13">
    <location>
        <begin position="1"/>
        <end position="19"/>
    </location>
</feature>
<dbReference type="NCBIfam" id="TIGR03075">
    <property type="entry name" value="PQQ_enz_alc_DH"/>
    <property type="match status" value="1"/>
</dbReference>
<evidence type="ECO:0000256" key="9">
    <source>
        <dbReference type="ARBA" id="ARBA00023002"/>
    </source>
</evidence>
<evidence type="ECO:0000256" key="7">
    <source>
        <dbReference type="ARBA" id="ARBA00022837"/>
    </source>
</evidence>
<dbReference type="Gene3D" id="1.10.760.10">
    <property type="entry name" value="Cytochrome c-like domain"/>
    <property type="match status" value="1"/>
</dbReference>
<evidence type="ECO:0000256" key="13">
    <source>
        <dbReference type="SAM" id="SignalP"/>
    </source>
</evidence>
<dbReference type="CDD" id="cd10279">
    <property type="entry name" value="PQQ_ADH_II"/>
    <property type="match status" value="1"/>
</dbReference>
<keyword evidence="10 12" id="KW-0408">Iron</keyword>
<dbReference type="InterPro" id="IPR009056">
    <property type="entry name" value="Cyt_c-like_dom"/>
</dbReference>
<evidence type="ECO:0000256" key="2">
    <source>
        <dbReference type="ARBA" id="ARBA00001931"/>
    </source>
</evidence>
<evidence type="ECO:0000256" key="6">
    <source>
        <dbReference type="ARBA" id="ARBA00022729"/>
    </source>
</evidence>
<keyword evidence="16" id="KW-1185">Reference proteome</keyword>
<evidence type="ECO:0000256" key="8">
    <source>
        <dbReference type="ARBA" id="ARBA00022891"/>
    </source>
</evidence>
<proteinExistence type="inferred from homology"/>
<comment type="cofactor">
    <cofactor evidence="1">
        <name>Ca(2+)</name>
        <dbReference type="ChEBI" id="CHEBI:29108"/>
    </cofactor>
</comment>
<evidence type="ECO:0000259" key="14">
    <source>
        <dbReference type="PROSITE" id="PS51007"/>
    </source>
</evidence>
<evidence type="ECO:0000256" key="12">
    <source>
        <dbReference type="PROSITE-ProRule" id="PRU00433"/>
    </source>
</evidence>
<dbReference type="SUPFAM" id="SSF50998">
    <property type="entry name" value="Quinoprotein alcohol dehydrogenase-like"/>
    <property type="match status" value="1"/>
</dbReference>
<comment type="similarity">
    <text evidence="3">Belongs to the bacterial PQQ dehydrogenase family.</text>
</comment>
<dbReference type="InterPro" id="IPR002372">
    <property type="entry name" value="PQQ_rpt_dom"/>
</dbReference>
<dbReference type="InterPro" id="IPR036909">
    <property type="entry name" value="Cyt_c-like_dom_sf"/>
</dbReference>
<comment type="cofactor">
    <cofactor evidence="2">
        <name>pyrroloquinoline quinone</name>
        <dbReference type="ChEBI" id="CHEBI:58442"/>
    </cofactor>
</comment>
<keyword evidence="7" id="KW-0106">Calcium</keyword>
<dbReference type="Pfam" id="PF01011">
    <property type="entry name" value="PQQ"/>
    <property type="match status" value="2"/>
</dbReference>
<dbReference type="Proteomes" id="UP000706039">
    <property type="component" value="Unassembled WGS sequence"/>
</dbReference>
<organism evidence="15 16">
    <name type="scientific">Sphingomonas colocasiae</name>
    <dbReference type="NCBI Taxonomy" id="1848973"/>
    <lineage>
        <taxon>Bacteria</taxon>
        <taxon>Pseudomonadati</taxon>
        <taxon>Pseudomonadota</taxon>
        <taxon>Alphaproteobacteria</taxon>
        <taxon>Sphingomonadales</taxon>
        <taxon>Sphingomonadaceae</taxon>
        <taxon>Sphingomonas</taxon>
    </lineage>
</organism>
<keyword evidence="8" id="KW-0634">PQQ</keyword>
<name>A0ABS7PRY8_9SPHN</name>
<sequence>MSMKRLGICAAFLALLLQACGMTPDGPAAVDQARLLAAADDPANWMTHGGTFEEQRYSALDQINEGNVGQLGLAWSFEFDTSRGQEATPIVVDGVIYTSTAWSRVYAIDGRTGKELWRFDPEVPGEDAIKSCCDVVNRGVAAWKGKIYVGTIDGRLIAIDAKTGKQLWSVLTVDKSKPYVITGAPRIFKDKVVIGNGGGELGVRGYVTAYDTETGKQAWRFYTVPGDPAKGADRAASDSAMAMAAKTWFGRWWEMGGGGTAWDSLVYDPEFDQLLIGVGNGSPWNRKVRSEGKGDNLFLSSIVAVDADTGRYKWHYQASPGDSWDYTNTQQIMLATLPIEGKPRKVLMQAPKNGFFYVLDRENGKLLSARPFVRQSWVESIDMKTGRPVMSANAYYEEGVKMIEPSSVGGHNWQPMSYSPRTGLVYIPTVQWSLTFAQDNAFRFKPGHLNIGAQVGGNPAEPMGTGALIAWDPIKQREAWRVPQPEMINGGTVATAGDLVFAGNAHGEFTAFRAKDGAKLWTFRQPAGIMAGPVSYSIDGVQYIAVVVGKGGGAMGIQDANRPRFRQPNGRLFVFKLGGKGAMPEYDLALAPANPPAERFPAAMVAAGGAAYGENCARCHEGVAAPDLRRANALADREIWKSVVIDGALTASGMVSFSRWITPDQAEQIRAYVAEEARALQKTEKK</sequence>
<dbReference type="PANTHER" id="PTHR32303">
    <property type="entry name" value="QUINOPROTEIN ALCOHOL DEHYDROGENASE (CYTOCHROME C)"/>
    <property type="match status" value="1"/>
</dbReference>
<evidence type="ECO:0000313" key="15">
    <source>
        <dbReference type="EMBL" id="MBY8824112.1"/>
    </source>
</evidence>
<dbReference type="PROSITE" id="PS51257">
    <property type="entry name" value="PROKAR_LIPOPROTEIN"/>
    <property type="match status" value="1"/>
</dbReference>
<feature type="chain" id="PRO_5047173729" evidence="13">
    <location>
        <begin position="20"/>
        <end position="686"/>
    </location>
</feature>
<feature type="domain" description="Cytochrome c" evidence="14">
    <location>
        <begin position="603"/>
        <end position="677"/>
    </location>
</feature>
<evidence type="ECO:0000256" key="10">
    <source>
        <dbReference type="ARBA" id="ARBA00023004"/>
    </source>
</evidence>
<evidence type="ECO:0000256" key="3">
    <source>
        <dbReference type="ARBA" id="ARBA00008156"/>
    </source>
</evidence>
<evidence type="ECO:0000256" key="11">
    <source>
        <dbReference type="ARBA" id="ARBA00023157"/>
    </source>
</evidence>
<evidence type="ECO:0000313" key="16">
    <source>
        <dbReference type="Proteomes" id="UP000706039"/>
    </source>
</evidence>
<dbReference type="PROSITE" id="PS51007">
    <property type="entry name" value="CYTC"/>
    <property type="match status" value="1"/>
</dbReference>
<dbReference type="Gene3D" id="2.140.10.10">
    <property type="entry name" value="Quinoprotein alcohol dehydrogenase-like superfamily"/>
    <property type="match status" value="1"/>
</dbReference>
<protein>
    <submittedName>
        <fullName evidence="15">PQQ-dependent dehydrogenase, methanol/ethanol family</fullName>
    </submittedName>
</protein>
<keyword evidence="9" id="KW-0560">Oxidoreductase</keyword>
<comment type="caution">
    <text evidence="15">The sequence shown here is derived from an EMBL/GenBank/DDBJ whole genome shotgun (WGS) entry which is preliminary data.</text>
</comment>
<keyword evidence="6 13" id="KW-0732">Signal</keyword>
<keyword evidence="4 12" id="KW-0349">Heme</keyword>
<evidence type="ECO:0000256" key="5">
    <source>
        <dbReference type="ARBA" id="ARBA00022723"/>
    </source>
</evidence>
<dbReference type="Pfam" id="PF13442">
    <property type="entry name" value="Cytochrome_CBB3"/>
    <property type="match status" value="1"/>
</dbReference>
<keyword evidence="5 12" id="KW-0479">Metal-binding</keyword>
<dbReference type="InterPro" id="IPR011047">
    <property type="entry name" value="Quinoprotein_ADH-like_sf"/>
</dbReference>
<dbReference type="SUPFAM" id="SSF46626">
    <property type="entry name" value="Cytochrome c"/>
    <property type="match status" value="1"/>
</dbReference>
<reference evidence="15 16" key="1">
    <citation type="submission" date="2021-08" db="EMBL/GenBank/DDBJ databases">
        <authorList>
            <person name="Tuo L."/>
        </authorList>
    </citation>
    <scope>NUCLEOTIDE SEQUENCE [LARGE SCALE GENOMIC DNA]</scope>
    <source>
        <strain evidence="15 16">JCM 31229</strain>
    </source>
</reference>
<keyword evidence="11" id="KW-1015">Disulfide bond</keyword>
<dbReference type="InterPro" id="IPR018391">
    <property type="entry name" value="PQQ_b-propeller_rpt"/>
</dbReference>
<gene>
    <name evidence="15" type="ORF">K7G82_17545</name>
</gene>
<evidence type="ECO:0000256" key="4">
    <source>
        <dbReference type="ARBA" id="ARBA00022617"/>
    </source>
</evidence>